<evidence type="ECO:0000313" key="2">
    <source>
        <dbReference type="EMBL" id="GBE88562.1"/>
    </source>
</evidence>
<dbReference type="GeneID" id="38785479"/>
<reference evidence="2 3" key="1">
    <citation type="journal article" date="2018" name="Sci. Rep.">
        <title>Genome sequence of the cauliflower mushroom Sparassis crispa (Hanabiratake) and its association with beneficial usage.</title>
        <authorList>
            <person name="Kiyama R."/>
            <person name="Furutani Y."/>
            <person name="Kawaguchi K."/>
            <person name="Nakanishi T."/>
        </authorList>
    </citation>
    <scope>NUCLEOTIDE SEQUENCE [LARGE SCALE GENOMIC DNA]</scope>
</reference>
<comment type="caution">
    <text evidence="2">The sequence shown here is derived from an EMBL/GenBank/DDBJ whole genome shotgun (WGS) entry which is preliminary data.</text>
</comment>
<name>A0A401H2E0_9APHY</name>
<feature type="region of interest" description="Disordered" evidence="1">
    <location>
        <begin position="1"/>
        <end position="168"/>
    </location>
</feature>
<gene>
    <name evidence="2" type="ORF">SCP_1303790</name>
</gene>
<keyword evidence="3" id="KW-1185">Reference proteome</keyword>
<evidence type="ECO:0000256" key="1">
    <source>
        <dbReference type="SAM" id="MobiDB-lite"/>
    </source>
</evidence>
<sequence>MPVTRTQYSTERHDPLASTPTSRKHMHRSNTSALPTNRTNTNRTNRATHGRSRPQQHDTPMVVPSAHPEGQLCTWPHTHASTGASASAATQHLQVPPPSVRSVYNTEPRASGAPHSEPAGGMSSTRGTAHPNTVPRVDRQNTGSRQRRSEPNAQGPRTAPSMAATGTRLPPGIRVYRVYVIKRVCTRQEWLGRPWREDQTVGTER</sequence>
<organism evidence="2 3">
    <name type="scientific">Sparassis crispa</name>
    <dbReference type="NCBI Taxonomy" id="139825"/>
    <lineage>
        <taxon>Eukaryota</taxon>
        <taxon>Fungi</taxon>
        <taxon>Dikarya</taxon>
        <taxon>Basidiomycota</taxon>
        <taxon>Agaricomycotina</taxon>
        <taxon>Agaricomycetes</taxon>
        <taxon>Polyporales</taxon>
        <taxon>Sparassidaceae</taxon>
        <taxon>Sparassis</taxon>
    </lineage>
</organism>
<dbReference type="InParanoid" id="A0A401H2E0"/>
<protein>
    <submittedName>
        <fullName evidence="2">Uncharacterized protein</fullName>
    </submittedName>
</protein>
<feature type="compositionally biased region" description="Polar residues" evidence="1">
    <location>
        <begin position="122"/>
        <end position="131"/>
    </location>
</feature>
<dbReference type="AlphaFoldDB" id="A0A401H2E0"/>
<proteinExistence type="predicted"/>
<accession>A0A401H2E0</accession>
<dbReference type="Proteomes" id="UP000287166">
    <property type="component" value="Unassembled WGS sequence"/>
</dbReference>
<dbReference type="RefSeq" id="XP_027619475.1">
    <property type="nucleotide sequence ID" value="XM_027763674.1"/>
</dbReference>
<dbReference type="EMBL" id="BFAD01000013">
    <property type="protein sequence ID" value="GBE88562.1"/>
    <property type="molecule type" value="Genomic_DNA"/>
</dbReference>
<feature type="compositionally biased region" description="Low complexity" evidence="1">
    <location>
        <begin position="36"/>
        <end position="45"/>
    </location>
</feature>
<feature type="compositionally biased region" description="Low complexity" evidence="1">
    <location>
        <begin position="77"/>
        <end position="92"/>
    </location>
</feature>
<evidence type="ECO:0000313" key="3">
    <source>
        <dbReference type="Proteomes" id="UP000287166"/>
    </source>
</evidence>